<keyword evidence="1" id="KW-0934">Plastid</keyword>
<reference evidence="1" key="2">
    <citation type="submission" date="2019-04" db="EMBL/GenBank/DDBJ databases">
        <authorList>
            <person name="Pasella M."/>
        </authorList>
    </citation>
    <scope>NUCLEOTIDE SEQUENCE</scope>
    <source>
        <strain evidence="1">PD2206</strain>
    </source>
</reference>
<evidence type="ECO:0000313" key="1">
    <source>
        <dbReference type="EMBL" id="QCI04503.1"/>
    </source>
</evidence>
<gene>
    <name evidence="1" type="primary">petP</name>
</gene>
<sequence length="61" mass="7299">MTFQEISSQTNIKITQYIYQTGKIVGYKKIYNNMIVPLIQFKDLTRIWILPNEIKLHNIIK</sequence>
<dbReference type="EMBL" id="MK814610">
    <property type="protein sequence ID" value="QCI04503.1"/>
    <property type="molecule type" value="Genomic_DNA"/>
</dbReference>
<protein>
    <submittedName>
        <fullName evidence="1">Cytochrome b6-f complex subunit PetP</fullName>
    </submittedName>
</protein>
<reference evidence="1" key="1">
    <citation type="journal article" date="2019" name="Mol. Phylogenet. Evol.">
        <title>Morphological evolution and classification of the red algal order Ceramiales inferred using plastid phylogenomics.</title>
        <authorList>
            <person name="Diaz-Tapia P."/>
            <person name="Pasella M.M."/>
            <person name="Verbruggen H."/>
            <person name="Maggs C.A."/>
        </authorList>
    </citation>
    <scope>NUCLEOTIDE SEQUENCE</scope>
    <source>
        <strain evidence="1">PD2206</strain>
    </source>
</reference>
<proteinExistence type="predicted"/>
<organism evidence="1">
    <name type="scientific">Antithamnion hubbsii</name>
    <dbReference type="NCBI Taxonomy" id="1005974"/>
    <lineage>
        <taxon>Eukaryota</taxon>
        <taxon>Rhodophyta</taxon>
        <taxon>Florideophyceae</taxon>
        <taxon>Rhodymeniophycidae</taxon>
        <taxon>Ceramiales</taxon>
        <taxon>Ceramiaceae</taxon>
        <taxon>Antithamnion</taxon>
    </lineage>
</organism>
<accession>A0A4D6WLR8</accession>
<name>A0A4D6WLR8_9FLOR</name>
<geneLocation type="plastid" evidence="1"/>
<dbReference type="AlphaFoldDB" id="A0A4D6WLR8"/>